<dbReference type="InterPro" id="IPR015943">
    <property type="entry name" value="WD40/YVTN_repeat-like_dom_sf"/>
</dbReference>
<dbReference type="PaxDb" id="2850-Phatr44488"/>
<evidence type="ECO:0000256" key="1">
    <source>
        <dbReference type="SAM" id="MobiDB-lite"/>
    </source>
</evidence>
<feature type="compositionally biased region" description="Low complexity" evidence="1">
    <location>
        <begin position="500"/>
        <end position="509"/>
    </location>
</feature>
<dbReference type="GeneID" id="7197763"/>
<proteinExistence type="predicted"/>
<dbReference type="Gene3D" id="2.130.10.10">
    <property type="entry name" value="YVTN repeat-like/Quinoprotein amine dehydrogenase"/>
    <property type="match status" value="1"/>
</dbReference>
<keyword evidence="2" id="KW-0732">Signal</keyword>
<dbReference type="AlphaFoldDB" id="B7FUA4"/>
<dbReference type="Proteomes" id="UP000000759">
    <property type="component" value="Chromosome 4"/>
</dbReference>
<sequence length="530" mass="55136">MKILSSLVLATIALANGQITYLDAPVEGWRASFAPMEQGNGVFLSPDGSMVVAIASNCLVRAFGQATGEVRWTSNPPPGDGSSSCNGGITFNDNADIPYFTYMVNDNVQGTISTRVIMGDIDTGDVLMTSEVLAGSSAGSPQTTLDGRHIMFTHNDGGTGMFSILDTMQDPDMSGMTPIISPIFSESNATEPFSAVGVFHDPNGGNYAGGLTTNRNDIFVWSLATNFDVNNTRPPVGEAGVFGFQFPVDFNNTGDDLDILYFGSFSFQATTRPVLASNGTSMYWGVTRGEYRAWFQRAFDRPITELVTLSRDNVVPSLGARAAVTLSSDPINPIVFGPGPNEEFFRGNSDFSETTIISTSPSDASPYGEGIVSGRAAVSPDDQFVYYATQGGLLTQAETDALASVWTTGGAANITIESVRGDLAISRDGSRVFVPDTVSASGFVIAVQVAEVGETPPPTGAPISMDMSMAPSGADGSSGTAAPSLPDGATAPPNAEGTDAPGSTPAPAPASSAIRASMIALVASLLVFVF</sequence>
<feature type="signal peptide" evidence="2">
    <location>
        <begin position="1"/>
        <end position="17"/>
    </location>
</feature>
<dbReference type="EMBL" id="CM000607">
    <property type="protein sequence ID" value="EEC49952.1"/>
    <property type="molecule type" value="Genomic_DNA"/>
</dbReference>
<dbReference type="KEGG" id="pti:PHATRDRAFT_44488"/>
<gene>
    <name evidence="3" type="ORF">PHATRDRAFT_44488</name>
</gene>
<organism evidence="3 4">
    <name type="scientific">Phaeodactylum tricornutum (strain CCAP 1055/1)</name>
    <dbReference type="NCBI Taxonomy" id="556484"/>
    <lineage>
        <taxon>Eukaryota</taxon>
        <taxon>Sar</taxon>
        <taxon>Stramenopiles</taxon>
        <taxon>Ochrophyta</taxon>
        <taxon>Bacillariophyta</taxon>
        <taxon>Bacillariophyceae</taxon>
        <taxon>Bacillariophycidae</taxon>
        <taxon>Naviculales</taxon>
        <taxon>Phaeodactylaceae</taxon>
        <taxon>Phaeodactylum</taxon>
    </lineage>
</organism>
<feature type="chain" id="PRO_5002852694" evidence="2">
    <location>
        <begin position="18"/>
        <end position="530"/>
    </location>
</feature>
<dbReference type="HOGENOM" id="CLU_514370_0_0_1"/>
<evidence type="ECO:0000313" key="4">
    <source>
        <dbReference type="Proteomes" id="UP000000759"/>
    </source>
</evidence>
<accession>B7FUA4</accession>
<protein>
    <submittedName>
        <fullName evidence="3">Uncharacterized protein</fullName>
    </submittedName>
</protein>
<reference evidence="4" key="2">
    <citation type="submission" date="2008-08" db="EMBL/GenBank/DDBJ databases">
        <authorList>
            <consortium name="Diatom Consortium"/>
            <person name="Grigoriev I."/>
            <person name="Grimwood J."/>
            <person name="Kuo A."/>
            <person name="Otillar R.P."/>
            <person name="Salamov A."/>
            <person name="Detter J.C."/>
            <person name="Lindquist E."/>
            <person name="Shapiro H."/>
            <person name="Lucas S."/>
            <person name="Glavina del Rio T."/>
            <person name="Pitluck S."/>
            <person name="Rokhsar D."/>
            <person name="Bowler C."/>
        </authorList>
    </citation>
    <scope>GENOME REANNOTATION</scope>
    <source>
        <strain evidence="4">CCAP 1055/1</strain>
    </source>
</reference>
<name>B7FUA4_PHATC</name>
<dbReference type="RefSeq" id="XP_002178287.1">
    <property type="nucleotide sequence ID" value="XM_002178251.1"/>
</dbReference>
<dbReference type="InParanoid" id="B7FUA4"/>
<dbReference type="SUPFAM" id="SSF82171">
    <property type="entry name" value="DPP6 N-terminal domain-like"/>
    <property type="match status" value="1"/>
</dbReference>
<evidence type="ECO:0000313" key="3">
    <source>
        <dbReference type="EMBL" id="EEC49952.1"/>
    </source>
</evidence>
<dbReference type="OrthoDB" id="39715at2759"/>
<feature type="region of interest" description="Disordered" evidence="1">
    <location>
        <begin position="454"/>
        <end position="509"/>
    </location>
</feature>
<reference evidence="3 4" key="1">
    <citation type="journal article" date="2008" name="Nature">
        <title>The Phaeodactylum genome reveals the evolutionary history of diatom genomes.</title>
        <authorList>
            <person name="Bowler C."/>
            <person name="Allen A.E."/>
            <person name="Badger J.H."/>
            <person name="Grimwood J."/>
            <person name="Jabbari K."/>
            <person name="Kuo A."/>
            <person name="Maheswari U."/>
            <person name="Martens C."/>
            <person name="Maumus F."/>
            <person name="Otillar R.P."/>
            <person name="Rayko E."/>
            <person name="Salamov A."/>
            <person name="Vandepoele K."/>
            <person name="Beszteri B."/>
            <person name="Gruber A."/>
            <person name="Heijde M."/>
            <person name="Katinka M."/>
            <person name="Mock T."/>
            <person name="Valentin K."/>
            <person name="Verret F."/>
            <person name="Berges J.A."/>
            <person name="Brownlee C."/>
            <person name="Cadoret J.P."/>
            <person name="Chiovitti A."/>
            <person name="Choi C.J."/>
            <person name="Coesel S."/>
            <person name="De Martino A."/>
            <person name="Detter J.C."/>
            <person name="Durkin C."/>
            <person name="Falciatore A."/>
            <person name="Fournet J."/>
            <person name="Haruta M."/>
            <person name="Huysman M.J."/>
            <person name="Jenkins B.D."/>
            <person name="Jiroutova K."/>
            <person name="Jorgensen R.E."/>
            <person name="Joubert Y."/>
            <person name="Kaplan A."/>
            <person name="Kroger N."/>
            <person name="Kroth P.G."/>
            <person name="La Roche J."/>
            <person name="Lindquist E."/>
            <person name="Lommer M."/>
            <person name="Martin-Jezequel V."/>
            <person name="Lopez P.J."/>
            <person name="Lucas S."/>
            <person name="Mangogna M."/>
            <person name="McGinnis K."/>
            <person name="Medlin L.K."/>
            <person name="Montsant A."/>
            <person name="Oudot-Le Secq M.P."/>
            <person name="Napoli C."/>
            <person name="Obornik M."/>
            <person name="Parker M.S."/>
            <person name="Petit J.L."/>
            <person name="Porcel B.M."/>
            <person name="Poulsen N."/>
            <person name="Robison M."/>
            <person name="Rychlewski L."/>
            <person name="Rynearson T.A."/>
            <person name="Schmutz J."/>
            <person name="Shapiro H."/>
            <person name="Siaut M."/>
            <person name="Stanley M."/>
            <person name="Sussman M.R."/>
            <person name="Taylor A.R."/>
            <person name="Vardi A."/>
            <person name="von Dassow P."/>
            <person name="Vyverman W."/>
            <person name="Willis A."/>
            <person name="Wyrwicz L.S."/>
            <person name="Rokhsar D.S."/>
            <person name="Weissenbach J."/>
            <person name="Armbrust E.V."/>
            <person name="Green B.R."/>
            <person name="Van de Peer Y."/>
            <person name="Grigoriev I.V."/>
        </authorList>
    </citation>
    <scope>NUCLEOTIDE SEQUENCE [LARGE SCALE GENOMIC DNA]</scope>
    <source>
        <strain evidence="3 4">CCAP 1055/1</strain>
    </source>
</reference>
<evidence type="ECO:0000256" key="2">
    <source>
        <dbReference type="SAM" id="SignalP"/>
    </source>
</evidence>
<keyword evidence="4" id="KW-1185">Reference proteome</keyword>